<dbReference type="AlphaFoldDB" id="A0AAD7CDM8"/>
<feature type="region of interest" description="Disordered" evidence="1">
    <location>
        <begin position="1150"/>
        <end position="1213"/>
    </location>
</feature>
<keyword evidence="2" id="KW-0732">Signal</keyword>
<accession>A0AAD7CDM8</accession>
<feature type="region of interest" description="Disordered" evidence="1">
    <location>
        <begin position="916"/>
        <end position="955"/>
    </location>
</feature>
<feature type="region of interest" description="Disordered" evidence="1">
    <location>
        <begin position="381"/>
        <end position="435"/>
    </location>
</feature>
<reference evidence="3" key="1">
    <citation type="submission" date="2023-03" db="EMBL/GenBank/DDBJ databases">
        <title>Massive genome expansion in bonnet fungi (Mycena s.s.) driven by repeated elements and novel gene families across ecological guilds.</title>
        <authorList>
            <consortium name="Lawrence Berkeley National Laboratory"/>
            <person name="Harder C.B."/>
            <person name="Miyauchi S."/>
            <person name="Viragh M."/>
            <person name="Kuo A."/>
            <person name="Thoen E."/>
            <person name="Andreopoulos B."/>
            <person name="Lu D."/>
            <person name="Skrede I."/>
            <person name="Drula E."/>
            <person name="Henrissat B."/>
            <person name="Morin E."/>
            <person name="Kohler A."/>
            <person name="Barry K."/>
            <person name="LaButti K."/>
            <person name="Morin E."/>
            <person name="Salamov A."/>
            <person name="Lipzen A."/>
            <person name="Mereny Z."/>
            <person name="Hegedus B."/>
            <person name="Baldrian P."/>
            <person name="Stursova M."/>
            <person name="Weitz H."/>
            <person name="Taylor A."/>
            <person name="Grigoriev I.V."/>
            <person name="Nagy L.G."/>
            <person name="Martin F."/>
            <person name="Kauserud H."/>
        </authorList>
    </citation>
    <scope>NUCLEOTIDE SEQUENCE</scope>
    <source>
        <strain evidence="3">CBHHK067</strain>
    </source>
</reference>
<evidence type="ECO:0000256" key="2">
    <source>
        <dbReference type="SAM" id="SignalP"/>
    </source>
</evidence>
<gene>
    <name evidence="3" type="ORF">B0H17DRAFT_1148312</name>
</gene>
<feature type="compositionally biased region" description="Basic residues" evidence="1">
    <location>
        <begin position="407"/>
        <end position="429"/>
    </location>
</feature>
<comment type="caution">
    <text evidence="3">The sequence shown here is derived from an EMBL/GenBank/DDBJ whole genome shotgun (WGS) entry which is preliminary data.</text>
</comment>
<protein>
    <submittedName>
        <fullName evidence="3">Uncharacterized protein</fullName>
    </submittedName>
</protein>
<keyword evidence="4" id="KW-1185">Reference proteome</keyword>
<evidence type="ECO:0000313" key="3">
    <source>
        <dbReference type="EMBL" id="KAJ7645769.1"/>
    </source>
</evidence>
<sequence length="1213" mass="137188">MPEIIEIRILLSFIYHFLTWAGTHLPAGALCVEEIWTDIRFSEIAAMSESENQLVQYAQTLTASMLKDKRHREWAVRLLRLAQAVPDTHGLMIKEVWELLPSIYQSQLSPNQEQWEHFTRALYNLDASKKTTPIKLPEPWHRKARPGMDKVKFNRPSQCKLAIQLSRYTPPTWRGRNPDRREDAALPPQRAWDEDSRSYMIGGVSRCIHYLDLLKSQACNLYDGFADLYELIQRNTPNIRALSVTRRIVMIFEKDILHDYALLDTVDTIIALVLCVEERRQCLLASLKKFLPTICDTADLFPDFLATSISQTALTNIRAIYKKLAKSGSLRELAQIWSSLESILGSFIAGLAKTLDELAPANIPACIPKVIAQHVEPGPALRRGRSAATALAAAPASTPAPPTKEAKPKKPKAKPKPRKTKGRKPRKTKAQKDLEKLEENQQSLAQFIPGADKVVSVSSKPISQPRPAPKEQLSLAKFNFTISQSAAAKSVAGVSKKLADMGIPKAKLGKNHVWTEEDIDTSTYLFPSHLFPILNDSMAKMVLTDLQWDPVDAMRETGMEWIGVEGDPRDLVLNLKTCYLEQFNGNSYTVGASAALFSANIHQEGVAGCCKNTKRSKDNNSRAYWLSCEDVKASRPGRVPDILFEHWEWLEYTAKHLQFREAKDDKKAVGSVLGQSGSHPTRGIGRYMRDEVLNLAGIAPGTTWGPIRKDPRKLAAIYTSFRFLMMRQAVDVDKFLKRSLNFNRQRNDGSFLLMTTTNDTVRYARELAVHGKLESVTSSRRRRLIAEYNRMSDRTHIEATPDNFFMRASAKTDMKDAPWFFDPGEVAPAILLFDGLGPTLFGDRWQEVLEEEGEKTVTEEMRQFYLRLPKGLSRIQKLSLKPLTDLTGDEYDELVYARGGTVNPLIRYFESGGTDTALRSISEPESEEEQSSGWDGSDVSSSRISSQSTSTDASTDWEAEFAHMLSSRMPTRPVLSEDSGTLYTWSTSERGGTWRETYEPYQEDNEDNEWANEELCLIKDGHRTRLRTYLYGDREKKKIWTLTRAPFSTVHPDDANQPRNAIVFCRQSEAKRRKSTLEYVQRFEKDLTEKQQRLAFRAKEAHHNPHFGFRKGTKSQVEAQQTLRANARKDLEEGLGHEPDEADVLAKVRADRASKKKAKGKATGGKREMVSNQPFKIHSKRLQEKFQGEEGAALLQTQASRALGKPPHQEKST</sequence>
<organism evidence="3 4">
    <name type="scientific">Mycena rosella</name>
    <name type="common">Pink bonnet</name>
    <name type="synonym">Agaricus rosellus</name>
    <dbReference type="NCBI Taxonomy" id="1033263"/>
    <lineage>
        <taxon>Eukaryota</taxon>
        <taxon>Fungi</taxon>
        <taxon>Dikarya</taxon>
        <taxon>Basidiomycota</taxon>
        <taxon>Agaricomycotina</taxon>
        <taxon>Agaricomycetes</taxon>
        <taxon>Agaricomycetidae</taxon>
        <taxon>Agaricales</taxon>
        <taxon>Marasmiineae</taxon>
        <taxon>Mycenaceae</taxon>
        <taxon>Mycena</taxon>
    </lineage>
</organism>
<proteinExistence type="predicted"/>
<dbReference type="Proteomes" id="UP001221757">
    <property type="component" value="Unassembled WGS sequence"/>
</dbReference>
<dbReference type="EMBL" id="JARKIE010000393">
    <property type="protein sequence ID" value="KAJ7645769.1"/>
    <property type="molecule type" value="Genomic_DNA"/>
</dbReference>
<evidence type="ECO:0000313" key="4">
    <source>
        <dbReference type="Proteomes" id="UP001221757"/>
    </source>
</evidence>
<feature type="signal peptide" evidence="2">
    <location>
        <begin position="1"/>
        <end position="21"/>
    </location>
</feature>
<evidence type="ECO:0000256" key="1">
    <source>
        <dbReference type="SAM" id="MobiDB-lite"/>
    </source>
</evidence>
<feature type="compositionally biased region" description="Low complexity" evidence="1">
    <location>
        <begin position="931"/>
        <end position="955"/>
    </location>
</feature>
<feature type="chain" id="PRO_5042274852" evidence="2">
    <location>
        <begin position="22"/>
        <end position="1213"/>
    </location>
</feature>
<name>A0AAD7CDM8_MYCRO</name>
<feature type="compositionally biased region" description="Low complexity" evidence="1">
    <location>
        <begin position="386"/>
        <end position="397"/>
    </location>
</feature>